<dbReference type="PANTHER" id="PTHR10412:SF11">
    <property type="entry name" value="MANNOSYL-OLIGOSACCHARIDE GLUCOSIDASE"/>
    <property type="match status" value="1"/>
</dbReference>
<accession>A0A9X0QBY6</accession>
<protein>
    <recommendedName>
        <fullName evidence="4">Mannosylglycerate hydrolase MGH1-like glycoside hydrolase domain-containing protein</fullName>
    </recommendedName>
</protein>
<dbReference type="PANTHER" id="PTHR10412">
    <property type="entry name" value="MANNOSYL-OLIGOSACCHARIDE GLUCOSIDASE"/>
    <property type="match status" value="1"/>
</dbReference>
<dbReference type="InterPro" id="IPR054491">
    <property type="entry name" value="MGH1-like_GH"/>
</dbReference>
<dbReference type="GO" id="GO:0009311">
    <property type="term" value="P:oligosaccharide metabolic process"/>
    <property type="evidence" value="ECO:0007669"/>
    <property type="project" value="InterPro"/>
</dbReference>
<dbReference type="Gene3D" id="1.50.10.10">
    <property type="match status" value="2"/>
</dbReference>
<organism evidence="5 6">
    <name type="scientific">Tunturiibacter gelidiferens</name>
    <dbReference type="NCBI Taxonomy" id="3069689"/>
    <lineage>
        <taxon>Bacteria</taxon>
        <taxon>Pseudomonadati</taxon>
        <taxon>Acidobacteriota</taxon>
        <taxon>Terriglobia</taxon>
        <taxon>Terriglobales</taxon>
        <taxon>Acidobacteriaceae</taxon>
        <taxon>Tunturiibacter</taxon>
    </lineage>
</organism>
<feature type="domain" description="Mannosylglycerate hydrolase MGH1-like glycoside hydrolase" evidence="4">
    <location>
        <begin position="448"/>
        <end position="553"/>
    </location>
</feature>
<keyword evidence="3" id="KW-0326">Glycosidase</keyword>
<dbReference type="SUPFAM" id="SSF48208">
    <property type="entry name" value="Six-hairpin glycosidases"/>
    <property type="match status" value="1"/>
</dbReference>
<dbReference type="GO" id="GO:0004573">
    <property type="term" value="F:Glc3Man9GlcNAc2 oligosaccharide glucosidase activity"/>
    <property type="evidence" value="ECO:0007669"/>
    <property type="project" value="InterPro"/>
</dbReference>
<dbReference type="RefSeq" id="WP_183974277.1">
    <property type="nucleotide sequence ID" value="NZ_JACHEB010000002.1"/>
</dbReference>
<evidence type="ECO:0000259" key="4">
    <source>
        <dbReference type="Pfam" id="PF22422"/>
    </source>
</evidence>
<dbReference type="Proteomes" id="UP000535182">
    <property type="component" value="Unassembled WGS sequence"/>
</dbReference>
<dbReference type="InterPro" id="IPR012341">
    <property type="entry name" value="6hp_glycosidase-like_sf"/>
</dbReference>
<dbReference type="GO" id="GO:0006487">
    <property type="term" value="P:protein N-linked glycosylation"/>
    <property type="evidence" value="ECO:0007669"/>
    <property type="project" value="TreeGrafter"/>
</dbReference>
<sequence>MPDTAPKTAEDQRLAENKDRTKNWQRWGTYLPERQWGTVREDYSFNGDVWNSFPYEMAQFRAFRWGEDGLLGWTDRQCRLCFSTVLWNGQDRTLKERLFGLGNNEGNHGEDVKEQFYYLDAVPTHSYCKALYKYPQTAFPYDQLREENKRRGYDMPEYELLDTGIFDDNRYFDIFIEYAKSDAEDTLIRITAHNRGPEAAPLTIMPQLTLRNNWSWKNLEATGKTKPVISQTGSFQVRAEHKILGAYRLEPLDGNGILPERILFTENDSNMHRLDPNYRGPDHFSKDAFDRYVVHADQNAVKEGSGTKCALLYRFDLQPSASQTLYLRLVRLDSDGPTNKKTETFAYIEPAGIDIAQAESLFATRKSEADFFYAQRIPQEVTAEERNVSRQAFAGLLWCKQFYYFIAERWMSGDPTQIAPPPERMKKSEAWRHLFCRDILSMPDKWEYPWFAAWDTAFHMIPMARIDPEFAKNQLLLLLREWYMHPNGQMPAYEFAFGDVNPPVHGWAVLHVYRLGVGENGVGDLDFLERAFQKLMLNFTWWVNRNDEKGRNLFGGGFLGLDNIGVFDRSVTLPDGVNLHQADGTAWMGLYCAVMLQIALELAHHRSKAYEDIASKFFEHYIAVIDAINSVGGSGLWDEEEGFYFDKLDHDDGRSISLKVRSMVGIAPLFAVCIMKRDTIAGLKDFEKRKKWFLTNKEELSEYVSTAKCGNEKVNGSEWIAIAPRDRFQRVLQRVLDESEFLSPHGIRALSRHHHDNPFEVEFAGQRLKVRYTPAEGDSGMFGGNSNWRGPVWFPMNMLLINALQRYSLVYGDDFKLEYPTGSGQQRTLIEIAEDIARRLVNLFLPGEDGHRPSHGREERYATDPYWKDLVIFSEYFDGDTGRGLGASHQTGWTALAATLIQALYTSREMRNNAQ</sequence>
<evidence type="ECO:0000313" key="6">
    <source>
        <dbReference type="Proteomes" id="UP000535182"/>
    </source>
</evidence>
<evidence type="ECO:0000313" key="5">
    <source>
        <dbReference type="EMBL" id="MBB5327528.1"/>
    </source>
</evidence>
<evidence type="ECO:0000256" key="3">
    <source>
        <dbReference type="ARBA" id="ARBA00023295"/>
    </source>
</evidence>
<evidence type="ECO:0000256" key="1">
    <source>
        <dbReference type="ARBA" id="ARBA00010833"/>
    </source>
</evidence>
<dbReference type="InterPro" id="IPR008928">
    <property type="entry name" value="6-hairpin_glycosidase_sf"/>
</dbReference>
<dbReference type="EMBL" id="JACHEB010000002">
    <property type="protein sequence ID" value="MBB5327528.1"/>
    <property type="molecule type" value="Genomic_DNA"/>
</dbReference>
<dbReference type="AlphaFoldDB" id="A0A9X0QBY6"/>
<proteinExistence type="inferred from homology"/>
<comment type="caution">
    <text evidence="5">The sequence shown here is derived from an EMBL/GenBank/DDBJ whole genome shotgun (WGS) entry which is preliminary data.</text>
</comment>
<dbReference type="Pfam" id="PF22422">
    <property type="entry name" value="MGH1-like_GH"/>
    <property type="match status" value="2"/>
</dbReference>
<feature type="domain" description="Mannosylglycerate hydrolase MGH1-like glycoside hydrolase" evidence="4">
    <location>
        <begin position="722"/>
        <end position="891"/>
    </location>
</feature>
<keyword evidence="2" id="KW-0378">Hydrolase</keyword>
<dbReference type="InterPro" id="IPR004888">
    <property type="entry name" value="Glycoside_hydrolase_63"/>
</dbReference>
<gene>
    <name evidence="5" type="ORF">HDF14_001133</name>
</gene>
<evidence type="ECO:0000256" key="2">
    <source>
        <dbReference type="ARBA" id="ARBA00022801"/>
    </source>
</evidence>
<comment type="similarity">
    <text evidence="1">Belongs to the glycosyl hydrolase 63 family.</text>
</comment>
<name>A0A9X0QBY6_9BACT</name>
<reference evidence="5 6" key="1">
    <citation type="submission" date="2020-08" db="EMBL/GenBank/DDBJ databases">
        <title>Genomic Encyclopedia of Type Strains, Phase IV (KMG-V): Genome sequencing to study the core and pangenomes of soil and plant-associated prokaryotes.</title>
        <authorList>
            <person name="Whitman W."/>
        </authorList>
    </citation>
    <scope>NUCLEOTIDE SEQUENCE [LARGE SCALE GENOMIC DNA]</scope>
    <source>
        <strain evidence="5 6">X5P2</strain>
    </source>
</reference>
<keyword evidence="6" id="KW-1185">Reference proteome</keyword>